<evidence type="ECO:0000313" key="3">
    <source>
        <dbReference type="Proteomes" id="UP000053815"/>
    </source>
</evidence>
<dbReference type="GO" id="GO:0005730">
    <property type="term" value="C:nucleolus"/>
    <property type="evidence" value="ECO:0007669"/>
    <property type="project" value="TreeGrafter"/>
</dbReference>
<evidence type="ECO:0000259" key="1">
    <source>
        <dbReference type="PROSITE" id="PS50141"/>
    </source>
</evidence>
<dbReference type="PROSITE" id="PS50141">
    <property type="entry name" value="A_DEAMIN_EDITASE"/>
    <property type="match status" value="1"/>
</dbReference>
<dbReference type="PANTHER" id="PTHR10910">
    <property type="entry name" value="EUKARYOTE SPECIFIC DSRNA BINDING PROTEIN"/>
    <property type="match status" value="1"/>
</dbReference>
<dbReference type="AlphaFoldDB" id="A0A0C9MGK5"/>
<dbReference type="GO" id="GO:0006396">
    <property type="term" value="P:RNA processing"/>
    <property type="evidence" value="ECO:0007669"/>
    <property type="project" value="InterPro"/>
</dbReference>
<organism evidence="2">
    <name type="scientific">Mucor ambiguus</name>
    <dbReference type="NCBI Taxonomy" id="91626"/>
    <lineage>
        <taxon>Eukaryota</taxon>
        <taxon>Fungi</taxon>
        <taxon>Fungi incertae sedis</taxon>
        <taxon>Mucoromycota</taxon>
        <taxon>Mucoromycotina</taxon>
        <taxon>Mucoromycetes</taxon>
        <taxon>Mucorales</taxon>
        <taxon>Mucorineae</taxon>
        <taxon>Mucoraceae</taxon>
        <taxon>Mucor</taxon>
    </lineage>
</organism>
<feature type="domain" description="A to I editase" evidence="1">
    <location>
        <begin position="61"/>
        <end position="417"/>
    </location>
</feature>
<accession>A0A0C9MGK5</accession>
<dbReference type="STRING" id="91626.A0A0C9MGK5"/>
<dbReference type="InterPro" id="IPR002466">
    <property type="entry name" value="A_deamin"/>
</dbReference>
<dbReference type="Pfam" id="PF02137">
    <property type="entry name" value="A_deamin"/>
    <property type="match status" value="1"/>
</dbReference>
<reference evidence="2" key="1">
    <citation type="submission" date="2014-09" db="EMBL/GenBank/DDBJ databases">
        <title>Draft genome sequence of an oleaginous Mucoromycotina fungus Mucor ambiguus NBRC6742.</title>
        <authorList>
            <person name="Takeda I."/>
            <person name="Yamane N."/>
            <person name="Morita T."/>
            <person name="Tamano K."/>
            <person name="Machida M."/>
            <person name="Baker S."/>
            <person name="Koike H."/>
        </authorList>
    </citation>
    <scope>NUCLEOTIDE SEQUENCE</scope>
    <source>
        <strain evidence="2">NBRC 6742</strain>
    </source>
</reference>
<dbReference type="EMBL" id="DF836586">
    <property type="protein sequence ID" value="GAN09841.1"/>
    <property type="molecule type" value="Genomic_DNA"/>
</dbReference>
<name>A0A0C9MGK5_9FUNG</name>
<dbReference type="OrthoDB" id="10268011at2759"/>
<protein>
    <submittedName>
        <fullName evidence="2">Adenosine deaminase editase</fullName>
    </submittedName>
</protein>
<gene>
    <name evidence="2" type="ORF">MAM1_0297d09374</name>
</gene>
<dbReference type="GO" id="GO:0003726">
    <property type="term" value="F:double-stranded RNA adenosine deaminase activity"/>
    <property type="evidence" value="ECO:0007669"/>
    <property type="project" value="TreeGrafter"/>
</dbReference>
<dbReference type="GO" id="GO:0005737">
    <property type="term" value="C:cytoplasm"/>
    <property type="evidence" value="ECO:0007669"/>
    <property type="project" value="TreeGrafter"/>
</dbReference>
<sequence>MWKSIPNVQAKIVQATLDRYNQLSKQGKPILHEKKAEWTVLASIVMIHCTSRDDYFIKVISLGTGLKCLPFSKLSKTGDVLNDGHAEIIARRGFIKYLLEIYTKQQDSSPFIKQDGGHQMELRPEYSLHMYVSQSPCGDASMSALALGQSKESKDIFEAGKKRKRTTLEDYPYFIENIYANKKLKMIENDAHQDRHSSKQFQRGRFDFNQLGVLRTKPGRLDSEPTLCMSCSDKLARWNVLGLQSALLSNAYQPIYLDSITVGDMFDQEALERALHGRMAAIKGKFNRHSLNHPVIGSTNIPFIHSKSHLESTGKYQAVVSCGTSLSWVVGMEKAEVFVNGAKQGAPKNKPVNDKTRPSLCKKSLYQRSVAKDLIQDGTLSYYDCKQNAAVYQQTKICLLEQVFDTWVQTPQEYEKFTL</sequence>
<dbReference type="SMART" id="SM00552">
    <property type="entry name" value="ADEAMc"/>
    <property type="match status" value="1"/>
</dbReference>
<dbReference type="GO" id="GO:0008251">
    <property type="term" value="F:tRNA-specific adenosine deaminase activity"/>
    <property type="evidence" value="ECO:0007669"/>
    <property type="project" value="TreeGrafter"/>
</dbReference>
<dbReference type="GO" id="GO:0003725">
    <property type="term" value="F:double-stranded RNA binding"/>
    <property type="evidence" value="ECO:0007669"/>
    <property type="project" value="TreeGrafter"/>
</dbReference>
<dbReference type="GO" id="GO:0006382">
    <property type="term" value="P:adenosine to inosine editing"/>
    <property type="evidence" value="ECO:0007669"/>
    <property type="project" value="TreeGrafter"/>
</dbReference>
<proteinExistence type="predicted"/>
<dbReference type="PANTHER" id="PTHR10910:SF62">
    <property type="entry name" value="AT07585P-RELATED"/>
    <property type="match status" value="1"/>
</dbReference>
<keyword evidence="3" id="KW-1185">Reference proteome</keyword>
<evidence type="ECO:0000313" key="2">
    <source>
        <dbReference type="EMBL" id="GAN09841.1"/>
    </source>
</evidence>
<dbReference type="Proteomes" id="UP000053815">
    <property type="component" value="Unassembled WGS sequence"/>
</dbReference>